<dbReference type="Proteomes" id="UP000465361">
    <property type="component" value="Unassembled WGS sequence"/>
</dbReference>
<evidence type="ECO:0000313" key="1">
    <source>
        <dbReference type="EMBL" id="GFG75108.1"/>
    </source>
</evidence>
<dbReference type="AlphaFoldDB" id="A0A7I9XZ76"/>
<name>A0A7I9XZ76_9MYCO</name>
<accession>A0A7I9XZ76</accession>
<keyword evidence="2" id="KW-1185">Reference proteome</keyword>
<sequence length="141" mass="15391">MLHRHLGAALAHISEVHVMCTRHRTSDTPPVPDAVPPTGPLPHLGSHAEKTDMSLQLGPRWRWHPSRECRQHAGRSRRTTIARMISAVGESGCRVAETGHLAAVTRNGRASSINHQIAGGRHCSYGDEDAIPETRPLELGK</sequence>
<comment type="caution">
    <text evidence="1">The sequence shown here is derived from an EMBL/GenBank/DDBJ whole genome shotgun (WGS) entry which is preliminary data.</text>
</comment>
<organism evidence="1 2">
    <name type="scientific">Mycobacterium botniense</name>
    <dbReference type="NCBI Taxonomy" id="84962"/>
    <lineage>
        <taxon>Bacteria</taxon>
        <taxon>Bacillati</taxon>
        <taxon>Actinomycetota</taxon>
        <taxon>Actinomycetes</taxon>
        <taxon>Mycobacteriales</taxon>
        <taxon>Mycobacteriaceae</taxon>
        <taxon>Mycobacterium</taxon>
    </lineage>
</organism>
<gene>
    <name evidence="1" type="ORF">MBOT_24730</name>
</gene>
<protein>
    <submittedName>
        <fullName evidence="1">Uncharacterized protein</fullName>
    </submittedName>
</protein>
<evidence type="ECO:0000313" key="2">
    <source>
        <dbReference type="Proteomes" id="UP000465361"/>
    </source>
</evidence>
<proteinExistence type="predicted"/>
<reference evidence="1 2" key="1">
    <citation type="journal article" date="2019" name="Emerg. Microbes Infect.">
        <title>Comprehensive subspecies identification of 175 nontuberculous mycobacteria species based on 7547 genomic profiles.</title>
        <authorList>
            <person name="Matsumoto Y."/>
            <person name="Kinjo T."/>
            <person name="Motooka D."/>
            <person name="Nabeya D."/>
            <person name="Jung N."/>
            <person name="Uechi K."/>
            <person name="Horii T."/>
            <person name="Iida T."/>
            <person name="Fujita J."/>
            <person name="Nakamura S."/>
        </authorList>
    </citation>
    <scope>NUCLEOTIDE SEQUENCE [LARGE SCALE GENOMIC DNA]</scope>
    <source>
        <strain evidence="1 2">JCM 17322</strain>
    </source>
</reference>
<dbReference type="EMBL" id="BLKW01000004">
    <property type="protein sequence ID" value="GFG75108.1"/>
    <property type="molecule type" value="Genomic_DNA"/>
</dbReference>